<feature type="region of interest" description="Disordered" evidence="6">
    <location>
        <begin position="184"/>
        <end position="236"/>
    </location>
</feature>
<dbReference type="InterPro" id="IPR054722">
    <property type="entry name" value="PolX-like_BBD"/>
</dbReference>
<dbReference type="EMBL" id="CAMAPF010000131">
    <property type="protein sequence ID" value="CAH9105552.1"/>
    <property type="molecule type" value="Genomic_DNA"/>
</dbReference>
<dbReference type="Proteomes" id="UP001152523">
    <property type="component" value="Unassembled WGS sequence"/>
</dbReference>
<dbReference type="Pfam" id="PF25597">
    <property type="entry name" value="SH3_retrovirus"/>
    <property type="match status" value="1"/>
</dbReference>
<name>A0AAV0DSC7_9ASTE</name>
<feature type="compositionally biased region" description="Basic residues" evidence="6">
    <location>
        <begin position="205"/>
        <end position="216"/>
    </location>
</feature>
<dbReference type="InterPro" id="IPR012337">
    <property type="entry name" value="RNaseH-like_sf"/>
</dbReference>
<dbReference type="PANTHER" id="PTHR42648:SF28">
    <property type="entry name" value="TRANSPOSON-ENCODED PROTEIN WITH RIBONUCLEASE H-LIKE AND RETROVIRUS ZINC FINGER-LIKE DOMAINS"/>
    <property type="match status" value="1"/>
</dbReference>
<dbReference type="GO" id="GO:0015074">
    <property type="term" value="P:DNA integration"/>
    <property type="evidence" value="ECO:0007669"/>
    <property type="project" value="InterPro"/>
</dbReference>
<comment type="caution">
    <text evidence="9">The sequence shown here is derived from an EMBL/GenBank/DDBJ whole genome shotgun (WGS) entry which is preliminary data.</text>
</comment>
<dbReference type="Gene3D" id="3.30.420.10">
    <property type="entry name" value="Ribonuclease H-like superfamily/Ribonuclease H"/>
    <property type="match status" value="1"/>
</dbReference>
<dbReference type="SUPFAM" id="SSF56672">
    <property type="entry name" value="DNA/RNA polymerases"/>
    <property type="match status" value="1"/>
</dbReference>
<evidence type="ECO:0000256" key="5">
    <source>
        <dbReference type="PROSITE-ProRule" id="PRU00047"/>
    </source>
</evidence>
<dbReference type="SMART" id="SM00343">
    <property type="entry name" value="ZnF_C2HC"/>
    <property type="match status" value="1"/>
</dbReference>
<protein>
    <recommendedName>
        <fullName evidence="11">Retrovirus-related Pol polyprotein from transposon TNT 1-94</fullName>
    </recommendedName>
</protein>
<dbReference type="SUPFAM" id="SSF57756">
    <property type="entry name" value="Retrovirus zinc finger-like domains"/>
    <property type="match status" value="1"/>
</dbReference>
<dbReference type="Pfam" id="PF00665">
    <property type="entry name" value="rve"/>
    <property type="match status" value="1"/>
</dbReference>
<feature type="domain" description="Integrase catalytic" evidence="8">
    <location>
        <begin position="467"/>
        <end position="643"/>
    </location>
</feature>
<dbReference type="PANTHER" id="PTHR42648">
    <property type="entry name" value="TRANSPOSASE, PUTATIVE-RELATED"/>
    <property type="match status" value="1"/>
</dbReference>
<dbReference type="InterPro" id="IPR001584">
    <property type="entry name" value="Integrase_cat-core"/>
</dbReference>
<dbReference type="InterPro" id="IPR057670">
    <property type="entry name" value="SH3_retrovirus"/>
</dbReference>
<keyword evidence="3" id="KW-0064">Aspartyl protease</keyword>
<reference evidence="9" key="1">
    <citation type="submission" date="2022-07" db="EMBL/GenBank/DDBJ databases">
        <authorList>
            <person name="Macas J."/>
            <person name="Novak P."/>
            <person name="Neumann P."/>
        </authorList>
    </citation>
    <scope>NUCLEOTIDE SEQUENCE</scope>
</reference>
<dbReference type="CDD" id="cd09272">
    <property type="entry name" value="RNase_HI_RT_Ty1"/>
    <property type="match status" value="1"/>
</dbReference>
<evidence type="ECO:0000259" key="7">
    <source>
        <dbReference type="PROSITE" id="PS50158"/>
    </source>
</evidence>
<dbReference type="Gene3D" id="4.10.60.10">
    <property type="entry name" value="Zinc finger, CCHC-type"/>
    <property type="match status" value="1"/>
</dbReference>
<dbReference type="InterPro" id="IPR043502">
    <property type="entry name" value="DNA/RNA_pol_sf"/>
</dbReference>
<keyword evidence="2" id="KW-0479">Metal-binding</keyword>
<proteinExistence type="predicted"/>
<dbReference type="GO" id="GO:0008270">
    <property type="term" value="F:zinc ion binding"/>
    <property type="evidence" value="ECO:0007669"/>
    <property type="project" value="UniProtKB-KW"/>
</dbReference>
<keyword evidence="4" id="KW-0378">Hydrolase</keyword>
<dbReference type="InterPro" id="IPR001878">
    <property type="entry name" value="Znf_CCHC"/>
</dbReference>
<dbReference type="InterPro" id="IPR036397">
    <property type="entry name" value="RNaseH_sf"/>
</dbReference>
<dbReference type="InterPro" id="IPR013103">
    <property type="entry name" value="RVT_2"/>
</dbReference>
<evidence type="ECO:0000313" key="9">
    <source>
        <dbReference type="EMBL" id="CAH9105552.1"/>
    </source>
</evidence>
<evidence type="ECO:0000256" key="6">
    <source>
        <dbReference type="SAM" id="MobiDB-lite"/>
    </source>
</evidence>
<keyword evidence="1" id="KW-0645">Protease</keyword>
<dbReference type="SUPFAM" id="SSF53098">
    <property type="entry name" value="Ribonuclease H-like"/>
    <property type="match status" value="1"/>
</dbReference>
<keyword evidence="10" id="KW-1185">Reference proteome</keyword>
<dbReference type="InterPro" id="IPR025724">
    <property type="entry name" value="GAG-pre-integrase_dom"/>
</dbReference>
<dbReference type="GO" id="GO:0004190">
    <property type="term" value="F:aspartic-type endopeptidase activity"/>
    <property type="evidence" value="ECO:0007669"/>
    <property type="project" value="UniProtKB-KW"/>
</dbReference>
<evidence type="ECO:0000256" key="1">
    <source>
        <dbReference type="ARBA" id="ARBA00022670"/>
    </source>
</evidence>
<sequence length="1361" mass="153729">MAVNQYGMLPFNGKTDFDIWKQKIKCVLIQQKVYRAVTGLYLDSEDAAKRVEMNETACSSIYLNLSDSVLRKVGIIDSAKDLWDKLDKLYTDTSLPGKLFLLEKFFRFRLDLSKDIDENLDVFNKLIQNIKQAGDKHIDDYTPIVLLNAIPDSYNDVKSAIKYGRDDISLDVVVNGLRSKELDLRHSRGSNSQSRDSGEALFVRGRSKSRSRNHKKGNNDKNKNNDPGKKRGKSKKRVCYNCGNSSHFIKDCPHPKKSEHANVVDDNNLHEEVFMICDSANSVLSSMTENEWLIDSGCTYHMTPFRSLFSSYYSCNDGFVSLADNKKCKIHGVGDVCLKFDNGTVFTMKNVRHVPDLRHNLFSVAAFEGSGLEGKWGNGCMKVLKNSLVLFKAKKVNNLYVCHAQPFCDSAHVVSSDKSALWHNRLGHMSNRGLEILHKSGCFGKDSVSPIPFCESCVLGKQHKVTFPSSPYPNPTKCTSVLEYVHADVWGPASVSTHGGKRYFLSIIDDFSRKVWVRLLEHKSDVFVKFGEWKNLVENQTGKKVKTFRTDNGLEFCNKDMDQLCVDCGIRRHKTVPYTPQQNGIAERMNRTVLDKVRSMLATAGLSKKFWGEAVNTAVYLINRSPSVPLGGKCPESIFSNKPLDLSNLRVFGCAAYVHQQGDKLDPRSKKGVFLGYPEGVKGYRVWDRNQVGFKVVVSRNVVFNESEFPCLVKSVPDSESDPSSTPVEVESIPPAASPLFANHDNVVLHDSNSSELHDSESSEHDTTTTSSEVEHSHVHSNDNESHDESADASENDLHDYQLARDRSRRVIRRTADSMPDYAFHMCDTSMFAFSVFETLELNEPRTYREALKSNESAKWLCAMESEMESLRANKTWTLVPRPPNSSVVACKWLFKVKEEPNDIRYKARLVAKGFTQKEGVDYAEIFAPVVKFTTIRMMLALVAHNDWEMKQMDVTTAFLHGDLDKKIYMSQPEGFVDPMKSDHVCLLRKALYGLKQSPRQWNIKFDQCMSSLKFHKSECDHCLYFKNTSSVPVFLLLYVDDMLIVSPSGDAIKCVQKRLSENFAMKDLGDAKRILGINIVRDRSKRVLVLNQISYIEKILSKYNMHSATPVSIPMASHFVLSKDQSPKTAPEIAKMKSVPYSNAIGSVMYLMVSTRPDIAYAVSCLSRYMSNPGLDHWNALKWLLRYLKSSVNHGLVFTRCSEGVKLSGYVDSNFANDRDNRKSITSYVFTLCGSCISWKSQLQPIVALSTTESEYVAATEAFKEAIWLKRLLMEIGSLKQDICVFSDSQSAIQLCKNPVFHDRTKHIDVRFHFIRDIVSAGHIKLIKIPSEFNPADMGTKCLSVEKLLSCKRTLNIDCG</sequence>
<dbReference type="Pfam" id="PF14223">
    <property type="entry name" value="Retrotran_gag_2"/>
    <property type="match status" value="1"/>
</dbReference>
<evidence type="ECO:0000256" key="4">
    <source>
        <dbReference type="ARBA" id="ARBA00022801"/>
    </source>
</evidence>
<dbReference type="PROSITE" id="PS50158">
    <property type="entry name" value="ZF_CCHC"/>
    <property type="match status" value="1"/>
</dbReference>
<organism evidence="9 10">
    <name type="scientific">Cuscuta epithymum</name>
    <dbReference type="NCBI Taxonomy" id="186058"/>
    <lineage>
        <taxon>Eukaryota</taxon>
        <taxon>Viridiplantae</taxon>
        <taxon>Streptophyta</taxon>
        <taxon>Embryophyta</taxon>
        <taxon>Tracheophyta</taxon>
        <taxon>Spermatophyta</taxon>
        <taxon>Magnoliopsida</taxon>
        <taxon>eudicotyledons</taxon>
        <taxon>Gunneridae</taxon>
        <taxon>Pentapetalae</taxon>
        <taxon>asterids</taxon>
        <taxon>lamiids</taxon>
        <taxon>Solanales</taxon>
        <taxon>Convolvulaceae</taxon>
        <taxon>Cuscuteae</taxon>
        <taxon>Cuscuta</taxon>
        <taxon>Cuscuta subgen. Cuscuta</taxon>
    </lineage>
</organism>
<accession>A0AAV0DSC7</accession>
<evidence type="ECO:0000259" key="8">
    <source>
        <dbReference type="PROSITE" id="PS50994"/>
    </source>
</evidence>
<dbReference type="InterPro" id="IPR036875">
    <property type="entry name" value="Znf_CCHC_sf"/>
</dbReference>
<dbReference type="Pfam" id="PF22936">
    <property type="entry name" value="Pol_BBD"/>
    <property type="match status" value="1"/>
</dbReference>
<evidence type="ECO:0000256" key="3">
    <source>
        <dbReference type="ARBA" id="ARBA00022750"/>
    </source>
</evidence>
<evidence type="ECO:0000256" key="2">
    <source>
        <dbReference type="ARBA" id="ARBA00022723"/>
    </source>
</evidence>
<feature type="domain" description="CCHC-type" evidence="7">
    <location>
        <begin position="239"/>
        <end position="253"/>
    </location>
</feature>
<keyword evidence="5" id="KW-0863">Zinc-finger</keyword>
<gene>
    <name evidence="9" type="ORF">CEPIT_LOCUS17257</name>
</gene>
<keyword evidence="5" id="KW-0862">Zinc</keyword>
<dbReference type="GO" id="GO:0006508">
    <property type="term" value="P:proteolysis"/>
    <property type="evidence" value="ECO:0007669"/>
    <property type="project" value="UniProtKB-KW"/>
</dbReference>
<dbReference type="PROSITE" id="PS50994">
    <property type="entry name" value="INTEGRASE"/>
    <property type="match status" value="1"/>
</dbReference>
<dbReference type="Pfam" id="PF13976">
    <property type="entry name" value="gag_pre-integrs"/>
    <property type="match status" value="1"/>
</dbReference>
<dbReference type="InterPro" id="IPR039537">
    <property type="entry name" value="Retrotran_Ty1/copia-like"/>
</dbReference>
<evidence type="ECO:0008006" key="11">
    <source>
        <dbReference type="Google" id="ProtNLM"/>
    </source>
</evidence>
<dbReference type="Pfam" id="PF07727">
    <property type="entry name" value="RVT_2"/>
    <property type="match status" value="1"/>
</dbReference>
<evidence type="ECO:0000313" key="10">
    <source>
        <dbReference type="Proteomes" id="UP001152523"/>
    </source>
</evidence>
<feature type="compositionally biased region" description="Basic and acidic residues" evidence="6">
    <location>
        <begin position="756"/>
        <end position="802"/>
    </location>
</feature>
<dbReference type="GO" id="GO:0003676">
    <property type="term" value="F:nucleic acid binding"/>
    <property type="evidence" value="ECO:0007669"/>
    <property type="project" value="InterPro"/>
</dbReference>
<feature type="region of interest" description="Disordered" evidence="6">
    <location>
        <begin position="753"/>
        <end position="802"/>
    </location>
</feature>
<feature type="compositionally biased region" description="Basic and acidic residues" evidence="6">
    <location>
        <begin position="217"/>
        <end position="229"/>
    </location>
</feature>